<dbReference type="OrthoDB" id="2963168at2759"/>
<dbReference type="EMBL" id="MU129090">
    <property type="protein sequence ID" value="KAF9507125.1"/>
    <property type="molecule type" value="Genomic_DNA"/>
</dbReference>
<sequence length="116" mass="13231">MHFSFAMQALDLAAYKFLGTKEDPRLAESCIRSGTDYYGSLSLDLSFHQLLDKLQREDGINLHPPNLRHYMDMFAKFKLTYRGEGTGDSMVYFGCFDPSDHREGIILCANETINPL</sequence>
<organism evidence="1 2">
    <name type="scientific">Hydnum rufescens UP504</name>
    <dbReference type="NCBI Taxonomy" id="1448309"/>
    <lineage>
        <taxon>Eukaryota</taxon>
        <taxon>Fungi</taxon>
        <taxon>Dikarya</taxon>
        <taxon>Basidiomycota</taxon>
        <taxon>Agaricomycotina</taxon>
        <taxon>Agaricomycetes</taxon>
        <taxon>Cantharellales</taxon>
        <taxon>Hydnaceae</taxon>
        <taxon>Hydnum</taxon>
    </lineage>
</organism>
<name>A0A9P6AJS7_9AGAM</name>
<accession>A0A9P6AJS7</accession>
<dbReference type="AlphaFoldDB" id="A0A9P6AJS7"/>
<keyword evidence="2" id="KW-1185">Reference proteome</keyword>
<proteinExistence type="predicted"/>
<dbReference type="Proteomes" id="UP000886523">
    <property type="component" value="Unassembled WGS sequence"/>
</dbReference>
<evidence type="ECO:0000313" key="2">
    <source>
        <dbReference type="Proteomes" id="UP000886523"/>
    </source>
</evidence>
<protein>
    <submittedName>
        <fullName evidence="1">Uncharacterized protein</fullName>
    </submittedName>
</protein>
<evidence type="ECO:0000313" key="1">
    <source>
        <dbReference type="EMBL" id="KAF9507125.1"/>
    </source>
</evidence>
<gene>
    <name evidence="1" type="ORF">BS47DRAFT_349644</name>
</gene>
<reference evidence="1" key="1">
    <citation type="journal article" date="2020" name="Nat. Commun.">
        <title>Large-scale genome sequencing of mycorrhizal fungi provides insights into the early evolution of symbiotic traits.</title>
        <authorList>
            <person name="Miyauchi S."/>
            <person name="Kiss E."/>
            <person name="Kuo A."/>
            <person name="Drula E."/>
            <person name="Kohler A."/>
            <person name="Sanchez-Garcia M."/>
            <person name="Morin E."/>
            <person name="Andreopoulos B."/>
            <person name="Barry K.W."/>
            <person name="Bonito G."/>
            <person name="Buee M."/>
            <person name="Carver A."/>
            <person name="Chen C."/>
            <person name="Cichocki N."/>
            <person name="Clum A."/>
            <person name="Culley D."/>
            <person name="Crous P.W."/>
            <person name="Fauchery L."/>
            <person name="Girlanda M."/>
            <person name="Hayes R.D."/>
            <person name="Keri Z."/>
            <person name="LaButti K."/>
            <person name="Lipzen A."/>
            <person name="Lombard V."/>
            <person name="Magnuson J."/>
            <person name="Maillard F."/>
            <person name="Murat C."/>
            <person name="Nolan M."/>
            <person name="Ohm R.A."/>
            <person name="Pangilinan J."/>
            <person name="Pereira M.F."/>
            <person name="Perotto S."/>
            <person name="Peter M."/>
            <person name="Pfister S."/>
            <person name="Riley R."/>
            <person name="Sitrit Y."/>
            <person name="Stielow J.B."/>
            <person name="Szollosi G."/>
            <person name="Zifcakova L."/>
            <person name="Stursova M."/>
            <person name="Spatafora J.W."/>
            <person name="Tedersoo L."/>
            <person name="Vaario L.M."/>
            <person name="Yamada A."/>
            <person name="Yan M."/>
            <person name="Wang P."/>
            <person name="Xu J."/>
            <person name="Bruns T."/>
            <person name="Baldrian P."/>
            <person name="Vilgalys R."/>
            <person name="Dunand C."/>
            <person name="Henrissat B."/>
            <person name="Grigoriev I.V."/>
            <person name="Hibbett D."/>
            <person name="Nagy L.G."/>
            <person name="Martin F.M."/>
        </authorList>
    </citation>
    <scope>NUCLEOTIDE SEQUENCE</scope>
    <source>
        <strain evidence="1">UP504</strain>
    </source>
</reference>
<comment type="caution">
    <text evidence="1">The sequence shown here is derived from an EMBL/GenBank/DDBJ whole genome shotgun (WGS) entry which is preliminary data.</text>
</comment>